<comment type="caution">
    <text evidence="12">The sequence shown here is derived from an EMBL/GenBank/DDBJ whole genome shotgun (WGS) entry which is preliminary data.</text>
</comment>
<dbReference type="CDD" id="cd06557">
    <property type="entry name" value="KPHMT-like"/>
    <property type="match status" value="1"/>
</dbReference>
<evidence type="ECO:0000256" key="2">
    <source>
        <dbReference type="ARBA" id="ARBA00008676"/>
    </source>
</evidence>
<dbReference type="NCBIfam" id="NF001452">
    <property type="entry name" value="PRK00311.1"/>
    <property type="match status" value="1"/>
</dbReference>
<protein>
    <recommendedName>
        <fullName evidence="8">3-methyl-2-oxobutanoate hydroxymethyltransferase</fullName>
        <ecNumber evidence="8">2.1.2.11</ecNumber>
    </recommendedName>
    <alternativeName>
        <fullName evidence="8">Ketopantoate hydroxymethyltransferase</fullName>
        <shortName evidence="8">KPHMT</shortName>
    </alternativeName>
</protein>
<evidence type="ECO:0000313" key="13">
    <source>
        <dbReference type="Proteomes" id="UP000028006"/>
    </source>
</evidence>
<feature type="binding site" evidence="8 10">
    <location>
        <position position="84"/>
    </location>
    <ligand>
        <name>3-methyl-2-oxobutanoate</name>
        <dbReference type="ChEBI" id="CHEBI:11851"/>
    </ligand>
</feature>
<feature type="binding site" evidence="8 10">
    <location>
        <position position="112"/>
    </location>
    <ligand>
        <name>3-methyl-2-oxobutanoate</name>
        <dbReference type="ChEBI" id="CHEBI:11851"/>
    </ligand>
</feature>
<keyword evidence="6 8" id="KW-0479">Metal-binding</keyword>
<keyword evidence="4 8" id="KW-0566">Pantothenate biosynthesis</keyword>
<dbReference type="InterPro" id="IPR015813">
    <property type="entry name" value="Pyrv/PenolPyrv_kinase-like_dom"/>
</dbReference>
<dbReference type="PANTHER" id="PTHR20881:SF0">
    <property type="entry name" value="3-METHYL-2-OXOBUTANOATE HYDROXYMETHYLTRANSFERASE"/>
    <property type="match status" value="1"/>
</dbReference>
<keyword evidence="8 11" id="KW-0460">Magnesium</keyword>
<dbReference type="Pfam" id="PF02548">
    <property type="entry name" value="Pantoate_transf"/>
    <property type="match status" value="1"/>
</dbReference>
<feature type="binding site" evidence="8 10">
    <location>
        <begin position="45"/>
        <end position="46"/>
    </location>
    <ligand>
        <name>3-methyl-2-oxobutanoate</name>
        <dbReference type="ChEBI" id="CHEBI:11851"/>
    </ligand>
</feature>
<dbReference type="GO" id="GO:0015940">
    <property type="term" value="P:pantothenate biosynthetic process"/>
    <property type="evidence" value="ECO:0007669"/>
    <property type="project" value="UniProtKB-UniRule"/>
</dbReference>
<feature type="active site" description="Proton acceptor" evidence="8 9">
    <location>
        <position position="181"/>
    </location>
</feature>
<evidence type="ECO:0000256" key="4">
    <source>
        <dbReference type="ARBA" id="ARBA00022655"/>
    </source>
</evidence>
<accession>A0A081N1Z7</accession>
<keyword evidence="12" id="KW-0489">Methyltransferase</keyword>
<evidence type="ECO:0000256" key="3">
    <source>
        <dbReference type="ARBA" id="ARBA00011424"/>
    </source>
</evidence>
<dbReference type="GO" id="GO:0005737">
    <property type="term" value="C:cytoplasm"/>
    <property type="evidence" value="ECO:0007669"/>
    <property type="project" value="UniProtKB-SubCell"/>
</dbReference>
<evidence type="ECO:0000313" key="12">
    <source>
        <dbReference type="EMBL" id="KEQ12470.1"/>
    </source>
</evidence>
<sequence length="264" mass="28276">MAKVTLQTLAAKKESGEKFACLTAYDSTFANIVSTQGVEVILVGDSLGNVVQGEDTTLPVTVDDMCYHTRCVAKGNEDSLIMADLPFASYHDVDQAIMNSARLMRAGADMVKLEGEGWLPPIVTRLREQGIPVCAHLGLTPQFVNVLGGYKVQGREVDRANAMIQAAIDLEAAGTALLLLECVPVSLAREITRAVSIPVIGIGAGADTDGQILVSYDMLDLTPGRKARFVKNFMEQAGSPRGAVANYVKEVKDGSYPAKEHCFN</sequence>
<comment type="cofactor">
    <cofactor evidence="8 11">
        <name>Mg(2+)</name>
        <dbReference type="ChEBI" id="CHEBI:18420"/>
    </cofactor>
    <text evidence="8 11">Binds 1 Mg(2+) ion per subunit.</text>
</comment>
<reference evidence="12 13" key="1">
    <citation type="submission" date="2014-06" db="EMBL/GenBank/DDBJ databases">
        <title>Whole Genome Sequences of Three Symbiotic Endozoicomonas Bacteria.</title>
        <authorList>
            <person name="Neave M.J."/>
            <person name="Apprill A."/>
            <person name="Voolstra C.R."/>
        </authorList>
    </citation>
    <scope>NUCLEOTIDE SEQUENCE [LARGE SCALE GENOMIC DNA]</scope>
    <source>
        <strain evidence="12 13">LMG 24815</strain>
    </source>
</reference>
<dbReference type="InterPro" id="IPR040442">
    <property type="entry name" value="Pyrv_kinase-like_dom_sf"/>
</dbReference>
<dbReference type="UniPathway" id="UPA00028">
    <property type="reaction ID" value="UER00003"/>
</dbReference>
<dbReference type="NCBIfam" id="TIGR00222">
    <property type="entry name" value="panB"/>
    <property type="match status" value="1"/>
</dbReference>
<evidence type="ECO:0000256" key="9">
    <source>
        <dbReference type="PIRSR" id="PIRSR000388-1"/>
    </source>
</evidence>
<dbReference type="GO" id="GO:0032259">
    <property type="term" value="P:methylation"/>
    <property type="evidence" value="ECO:0007669"/>
    <property type="project" value="UniProtKB-KW"/>
</dbReference>
<dbReference type="GO" id="GO:0008168">
    <property type="term" value="F:methyltransferase activity"/>
    <property type="evidence" value="ECO:0007669"/>
    <property type="project" value="UniProtKB-KW"/>
</dbReference>
<proteinExistence type="inferred from homology"/>
<gene>
    <name evidence="8 12" type="primary">panB</name>
    <name evidence="12" type="ORF">GZ77_18280</name>
</gene>
<dbReference type="PIRSF" id="PIRSF000388">
    <property type="entry name" value="Pantoate_hydroxy_MeTrfase"/>
    <property type="match status" value="1"/>
</dbReference>
<feature type="binding site" evidence="8 11">
    <location>
        <position position="45"/>
    </location>
    <ligand>
        <name>Mg(2+)</name>
        <dbReference type="ChEBI" id="CHEBI:18420"/>
    </ligand>
</feature>
<dbReference type="InterPro" id="IPR003700">
    <property type="entry name" value="Pantoate_hydroxy_MeTrfase"/>
</dbReference>
<dbReference type="HAMAP" id="MF_00156">
    <property type="entry name" value="PanB"/>
    <property type="match status" value="1"/>
</dbReference>
<dbReference type="PANTHER" id="PTHR20881">
    <property type="entry name" value="3-METHYL-2-OXOBUTANOATE HYDROXYMETHYLTRANSFERASE"/>
    <property type="match status" value="1"/>
</dbReference>
<dbReference type="GO" id="GO:0003864">
    <property type="term" value="F:3-methyl-2-oxobutanoate hydroxymethyltransferase activity"/>
    <property type="evidence" value="ECO:0007669"/>
    <property type="project" value="UniProtKB-UniRule"/>
</dbReference>
<dbReference type="Proteomes" id="UP000028006">
    <property type="component" value="Unassembled WGS sequence"/>
</dbReference>
<comment type="catalytic activity">
    <reaction evidence="8">
        <text>(6R)-5,10-methylene-5,6,7,8-tetrahydrofolate + 3-methyl-2-oxobutanoate + H2O = 2-dehydropantoate + (6S)-5,6,7,8-tetrahydrofolate</text>
        <dbReference type="Rhea" id="RHEA:11824"/>
        <dbReference type="ChEBI" id="CHEBI:11561"/>
        <dbReference type="ChEBI" id="CHEBI:11851"/>
        <dbReference type="ChEBI" id="CHEBI:15377"/>
        <dbReference type="ChEBI" id="CHEBI:15636"/>
        <dbReference type="ChEBI" id="CHEBI:57453"/>
        <dbReference type="EC" id="2.1.2.11"/>
    </reaction>
</comment>
<evidence type="ECO:0000256" key="11">
    <source>
        <dbReference type="PIRSR" id="PIRSR000388-3"/>
    </source>
</evidence>
<feature type="binding site" evidence="8 11">
    <location>
        <position position="114"/>
    </location>
    <ligand>
        <name>Mg(2+)</name>
        <dbReference type="ChEBI" id="CHEBI:18420"/>
    </ligand>
</feature>
<keyword evidence="8" id="KW-0963">Cytoplasm</keyword>
<dbReference type="eggNOG" id="COG0413">
    <property type="taxonomic scope" value="Bacteria"/>
</dbReference>
<evidence type="ECO:0000256" key="1">
    <source>
        <dbReference type="ARBA" id="ARBA00005033"/>
    </source>
</evidence>
<dbReference type="FunFam" id="3.20.20.60:FF:000003">
    <property type="entry name" value="3-methyl-2-oxobutanoate hydroxymethyltransferase"/>
    <property type="match status" value="1"/>
</dbReference>
<feature type="binding site" evidence="8 11">
    <location>
        <position position="84"/>
    </location>
    <ligand>
        <name>Mg(2+)</name>
        <dbReference type="ChEBI" id="CHEBI:18420"/>
    </ligand>
</feature>
<keyword evidence="13" id="KW-1185">Reference proteome</keyword>
<keyword evidence="5 8" id="KW-0808">Transferase</keyword>
<dbReference type="GO" id="GO:0000287">
    <property type="term" value="F:magnesium ion binding"/>
    <property type="evidence" value="ECO:0007669"/>
    <property type="project" value="TreeGrafter"/>
</dbReference>
<comment type="subunit">
    <text evidence="3 8">Homodecamer; pentamer of dimers.</text>
</comment>
<comment type="pathway">
    <text evidence="1 8">Cofactor biosynthesis; (R)-pantothenate biosynthesis; (R)-pantoate from 3-methyl-2-oxobutanoate: step 1/2.</text>
</comment>
<comment type="function">
    <text evidence="7 8">Catalyzes the reversible reaction in which hydroxymethyl group from 5,10-methylenetetrahydrofolate is transferred onto alpha-ketoisovalerate to form ketopantoate.</text>
</comment>
<evidence type="ECO:0000256" key="8">
    <source>
        <dbReference type="HAMAP-Rule" id="MF_00156"/>
    </source>
</evidence>
<comment type="subcellular location">
    <subcellularLocation>
        <location evidence="8">Cytoplasm</location>
    </subcellularLocation>
</comment>
<evidence type="ECO:0000256" key="6">
    <source>
        <dbReference type="ARBA" id="ARBA00022723"/>
    </source>
</evidence>
<evidence type="ECO:0000256" key="5">
    <source>
        <dbReference type="ARBA" id="ARBA00022679"/>
    </source>
</evidence>
<comment type="similarity">
    <text evidence="2 8">Belongs to the PanB family.</text>
</comment>
<dbReference type="EC" id="2.1.2.11" evidence="8"/>
<dbReference type="SUPFAM" id="SSF51621">
    <property type="entry name" value="Phosphoenolpyruvate/pyruvate domain"/>
    <property type="match status" value="1"/>
</dbReference>
<evidence type="ECO:0000256" key="10">
    <source>
        <dbReference type="PIRSR" id="PIRSR000388-2"/>
    </source>
</evidence>
<dbReference type="Gene3D" id="3.20.20.60">
    <property type="entry name" value="Phosphoenolpyruvate-binding domains"/>
    <property type="match status" value="1"/>
</dbReference>
<name>A0A081N1Z7_9GAMM</name>
<organism evidence="12 13">
    <name type="scientific">Endozoicomonas montiporae</name>
    <dbReference type="NCBI Taxonomy" id="1027273"/>
    <lineage>
        <taxon>Bacteria</taxon>
        <taxon>Pseudomonadati</taxon>
        <taxon>Pseudomonadota</taxon>
        <taxon>Gammaproteobacteria</taxon>
        <taxon>Oceanospirillales</taxon>
        <taxon>Endozoicomonadaceae</taxon>
        <taxon>Endozoicomonas</taxon>
    </lineage>
</organism>
<evidence type="ECO:0000256" key="7">
    <source>
        <dbReference type="ARBA" id="ARBA00056497"/>
    </source>
</evidence>
<dbReference type="AlphaFoldDB" id="A0A081N1Z7"/>
<dbReference type="EMBL" id="JOKG01000004">
    <property type="protein sequence ID" value="KEQ12470.1"/>
    <property type="molecule type" value="Genomic_DNA"/>
</dbReference>
<dbReference type="RefSeq" id="WP_034877829.1">
    <property type="nucleotide sequence ID" value="NZ_JOKG01000004.1"/>
</dbReference>